<name>A0ABS7F996_9NEIS</name>
<comment type="caution">
    <text evidence="2">The sequence shown here is derived from an EMBL/GenBank/DDBJ whole genome shotgun (WGS) entry which is preliminary data.</text>
</comment>
<keyword evidence="2" id="KW-0489">Methyltransferase</keyword>
<dbReference type="RefSeq" id="WP_076098378.1">
    <property type="nucleotide sequence ID" value="NZ_CP142381.1"/>
</dbReference>
<dbReference type="Proteomes" id="UP000711178">
    <property type="component" value="Unassembled WGS sequence"/>
</dbReference>
<dbReference type="SUPFAM" id="SSF53335">
    <property type="entry name" value="S-adenosyl-L-methionine-dependent methyltransferases"/>
    <property type="match status" value="1"/>
</dbReference>
<dbReference type="GeneID" id="89687181"/>
<accession>A0ABS7F996</accession>
<gene>
    <name evidence="2" type="ORF">KIF53_03295</name>
</gene>
<keyword evidence="3" id="KW-1185">Reference proteome</keyword>
<dbReference type="EMBL" id="JAHDTB010000002">
    <property type="protein sequence ID" value="MBW8286654.1"/>
    <property type="molecule type" value="Genomic_DNA"/>
</dbReference>
<evidence type="ECO:0000313" key="2">
    <source>
        <dbReference type="EMBL" id="MBW8286654.1"/>
    </source>
</evidence>
<dbReference type="GO" id="GO:0032259">
    <property type="term" value="P:methylation"/>
    <property type="evidence" value="ECO:0007669"/>
    <property type="project" value="UniProtKB-KW"/>
</dbReference>
<keyword evidence="2" id="KW-0808">Transferase</keyword>
<organism evidence="2 3">
    <name type="scientific">Chromobacterium subtsugae</name>
    <dbReference type="NCBI Taxonomy" id="251747"/>
    <lineage>
        <taxon>Bacteria</taxon>
        <taxon>Pseudomonadati</taxon>
        <taxon>Pseudomonadota</taxon>
        <taxon>Betaproteobacteria</taxon>
        <taxon>Neisseriales</taxon>
        <taxon>Chromobacteriaceae</taxon>
        <taxon>Chromobacterium</taxon>
    </lineage>
</organism>
<dbReference type="Pfam" id="PF13649">
    <property type="entry name" value="Methyltransf_25"/>
    <property type="match status" value="1"/>
</dbReference>
<evidence type="ECO:0000313" key="3">
    <source>
        <dbReference type="Proteomes" id="UP000711178"/>
    </source>
</evidence>
<dbReference type="Gene3D" id="3.40.50.150">
    <property type="entry name" value="Vaccinia Virus protein VP39"/>
    <property type="match status" value="1"/>
</dbReference>
<reference evidence="2 3" key="1">
    <citation type="submission" date="2021-05" db="EMBL/GenBank/DDBJ databases">
        <title>Draft Whole Genome Sequencing Of Biosensor Chromobacterium violaceum Strain CV026 Reveals A Regulatory RNA In Chromobacterium violaceum Phenotype Regulatory Network.</title>
        <authorList>
            <person name="Hong K.W."/>
            <person name="Chan K.G."/>
            <person name="Chang C.-Y."/>
        </authorList>
    </citation>
    <scope>NUCLEOTIDE SEQUENCE [LARGE SCALE GENOMIC DNA]</scope>
    <source>
        <strain evidence="2 3">ATCC 31532</strain>
    </source>
</reference>
<proteinExistence type="predicted"/>
<dbReference type="InterPro" id="IPR029063">
    <property type="entry name" value="SAM-dependent_MTases_sf"/>
</dbReference>
<evidence type="ECO:0000259" key="1">
    <source>
        <dbReference type="Pfam" id="PF13649"/>
    </source>
</evidence>
<sequence length="249" mass="27306">MMISDSHALFEAAGCAMTLNNTGVITDSKDFVSTAFCNQSVSAFPLLEIGAGFGSNSISALKNGHAVICNDLSKEHLEIASRNVPAEMLQRITFLDGSFPDEIDLTENSIASILCCRVLHFFNGQSIDKMLNAMSRLLIPGGRIYATVETPFIGNWKSFRPEYEARLAAGHPYPGLIENHRMHDSIAFSNQIPDVLHLFDLDSFKKLFTDHGFMVEQAAYINRQGVFPAECLSDDGRDSVGVIAVKPTN</sequence>
<protein>
    <submittedName>
        <fullName evidence="2">Class I SAM-dependent methyltransferase</fullName>
    </submittedName>
</protein>
<dbReference type="GO" id="GO:0008168">
    <property type="term" value="F:methyltransferase activity"/>
    <property type="evidence" value="ECO:0007669"/>
    <property type="project" value="UniProtKB-KW"/>
</dbReference>
<feature type="domain" description="Methyltransferase" evidence="1">
    <location>
        <begin position="47"/>
        <end position="142"/>
    </location>
</feature>
<dbReference type="InterPro" id="IPR041698">
    <property type="entry name" value="Methyltransf_25"/>
</dbReference>
<dbReference type="CDD" id="cd02440">
    <property type="entry name" value="AdoMet_MTases"/>
    <property type="match status" value="1"/>
</dbReference>